<sequence>MKRITILSFLICASAMAATLQEDEFFSEGVHLGESVISTTGTEMTLLDEATNVALISKEQIEEKNYKNVEDILKDNPNVNIVYSKNGPVIDMRGSGDAALSNVKVLLDGVAINPLNAFNKSLSINSIPVSNIERIEIAPGGGAVLYGNGVSGGVVNIITKDNTKNGGYVESDYSSYNSKRVAAGGNYNINDKLSFGVNYSGQNNHGYRKEEKLSNDFIDGNLVYKLSDAHKFKLEGSRFVENEKDTDGASKIILEEDRKAPGKVYSDTKFTRESIIGKYEFTPNKTFNLFTTIYNNKIENDGVSTDYSKSKPTVSTEDIKENTTGVLLKSVVNYEKGSLIVGLDTIESDYKGKSLSAKSGKSSNHYKKDIISPYVLNRYNLTEKLEFTLGYRYEWAKYDLKTKDSKGSTQSKIDDGNRAYEGVISYKYRDTGNVFFRYEKGYMSPTPGQMTDKVDGLLSFNNVQAETSDTFEIGIKDYILDNTFASLSFFKINKDKEISKTKIDNDNITWNNINKTTRDGIELNIENYFGNLTLTEGITYINAVQDGESNDGDRLEEVPRVKLNIGANYKFTTKLDGTVTYLYVGDKIAQGIKNKSYNTVDLALRYKVTPDFTVKAGINNIFDEHYNLVEKKDVARPAPGRNFFMGAKLTF</sequence>
<feature type="domain" description="TonB-dependent receptor plug" evidence="12">
    <location>
        <begin position="48"/>
        <end position="154"/>
    </location>
</feature>
<feature type="chain" id="PRO_5046196930" evidence="10">
    <location>
        <begin position="18"/>
        <end position="651"/>
    </location>
</feature>
<evidence type="ECO:0000256" key="10">
    <source>
        <dbReference type="SAM" id="SignalP"/>
    </source>
</evidence>
<dbReference type="PANTHER" id="PTHR30069:SF27">
    <property type="entry name" value="BLL4766 PROTEIN"/>
    <property type="match status" value="1"/>
</dbReference>
<evidence type="ECO:0000256" key="1">
    <source>
        <dbReference type="ARBA" id="ARBA00004571"/>
    </source>
</evidence>
<evidence type="ECO:0000256" key="7">
    <source>
        <dbReference type="ARBA" id="ARBA00023237"/>
    </source>
</evidence>
<keyword evidence="6 8" id="KW-0472">Membrane</keyword>
<evidence type="ECO:0000256" key="5">
    <source>
        <dbReference type="ARBA" id="ARBA00023077"/>
    </source>
</evidence>
<reference evidence="14" key="1">
    <citation type="submission" date="2023-07" db="EMBL/GenBank/DDBJ databases">
        <authorList>
            <person name="Colorado M.A."/>
            <person name="Villamil L.M."/>
            <person name="Melo J.F."/>
            <person name="Rodriguez J.A."/>
            <person name="Ruiz R.Y."/>
        </authorList>
    </citation>
    <scope>NUCLEOTIDE SEQUENCE [LARGE SCALE GENOMIC DNA]</scope>
    <source>
        <strain evidence="14">C33</strain>
    </source>
</reference>
<accession>A0ABU4W939</accession>
<keyword evidence="7 8" id="KW-0998">Cell outer membrane</keyword>
<dbReference type="InterPro" id="IPR039426">
    <property type="entry name" value="TonB-dep_rcpt-like"/>
</dbReference>
<dbReference type="Gene3D" id="2.40.170.20">
    <property type="entry name" value="TonB-dependent receptor, beta-barrel domain"/>
    <property type="match status" value="1"/>
</dbReference>
<dbReference type="InterPro" id="IPR012910">
    <property type="entry name" value="Plug_dom"/>
</dbReference>
<gene>
    <name evidence="13" type="ORF">RFV38_05900</name>
</gene>
<dbReference type="Proteomes" id="UP001279681">
    <property type="component" value="Unassembled WGS sequence"/>
</dbReference>
<dbReference type="InterPro" id="IPR000531">
    <property type="entry name" value="Beta-barrel_TonB"/>
</dbReference>
<evidence type="ECO:0000256" key="9">
    <source>
        <dbReference type="RuleBase" id="RU003357"/>
    </source>
</evidence>
<evidence type="ECO:0000256" key="8">
    <source>
        <dbReference type="PROSITE-ProRule" id="PRU01360"/>
    </source>
</evidence>
<evidence type="ECO:0000313" key="13">
    <source>
        <dbReference type="EMBL" id="MDX8336032.1"/>
    </source>
</evidence>
<evidence type="ECO:0000256" key="4">
    <source>
        <dbReference type="ARBA" id="ARBA00022692"/>
    </source>
</evidence>
<keyword evidence="4 8" id="KW-0812">Transmembrane</keyword>
<evidence type="ECO:0000259" key="11">
    <source>
        <dbReference type="Pfam" id="PF00593"/>
    </source>
</evidence>
<keyword evidence="13" id="KW-0675">Receptor</keyword>
<keyword evidence="10" id="KW-0732">Signal</keyword>
<dbReference type="Pfam" id="PF00593">
    <property type="entry name" value="TonB_dep_Rec_b-barrel"/>
    <property type="match status" value="1"/>
</dbReference>
<evidence type="ECO:0000256" key="3">
    <source>
        <dbReference type="ARBA" id="ARBA00022452"/>
    </source>
</evidence>
<dbReference type="SUPFAM" id="SSF56935">
    <property type="entry name" value="Porins"/>
    <property type="match status" value="1"/>
</dbReference>
<keyword evidence="14" id="KW-1185">Reference proteome</keyword>
<dbReference type="PANTHER" id="PTHR30069">
    <property type="entry name" value="TONB-DEPENDENT OUTER MEMBRANE RECEPTOR"/>
    <property type="match status" value="1"/>
</dbReference>
<dbReference type="Pfam" id="PF07715">
    <property type="entry name" value="Plug"/>
    <property type="match status" value="1"/>
</dbReference>
<name>A0ABU4W939_9FUSO</name>
<comment type="similarity">
    <text evidence="8 9">Belongs to the TonB-dependent receptor family.</text>
</comment>
<comment type="caution">
    <text evidence="13">The sequence shown here is derived from an EMBL/GenBank/DDBJ whole genome shotgun (WGS) entry which is preliminary data.</text>
</comment>
<keyword evidence="2 8" id="KW-0813">Transport</keyword>
<evidence type="ECO:0000259" key="12">
    <source>
        <dbReference type="Pfam" id="PF07715"/>
    </source>
</evidence>
<feature type="domain" description="TonB-dependent receptor-like beta-barrel" evidence="11">
    <location>
        <begin position="162"/>
        <end position="621"/>
    </location>
</feature>
<feature type="signal peptide" evidence="10">
    <location>
        <begin position="1"/>
        <end position="17"/>
    </location>
</feature>
<dbReference type="InterPro" id="IPR036942">
    <property type="entry name" value="Beta-barrel_TonB_sf"/>
</dbReference>
<dbReference type="Gene3D" id="2.170.130.10">
    <property type="entry name" value="TonB-dependent receptor, plug domain"/>
    <property type="match status" value="1"/>
</dbReference>
<organism evidence="13 14">
    <name type="scientific">Candidatus Cetobacterium colombiensis</name>
    <dbReference type="NCBI Taxonomy" id="3073100"/>
    <lineage>
        <taxon>Bacteria</taxon>
        <taxon>Fusobacteriati</taxon>
        <taxon>Fusobacteriota</taxon>
        <taxon>Fusobacteriia</taxon>
        <taxon>Fusobacteriales</taxon>
        <taxon>Fusobacteriaceae</taxon>
        <taxon>Cetobacterium</taxon>
    </lineage>
</organism>
<dbReference type="EMBL" id="JAVIKH010000006">
    <property type="protein sequence ID" value="MDX8336032.1"/>
    <property type="molecule type" value="Genomic_DNA"/>
</dbReference>
<keyword evidence="3 8" id="KW-1134">Transmembrane beta strand</keyword>
<protein>
    <submittedName>
        <fullName evidence="13">TonB-dependent receptor</fullName>
    </submittedName>
</protein>
<evidence type="ECO:0000313" key="14">
    <source>
        <dbReference type="Proteomes" id="UP001279681"/>
    </source>
</evidence>
<dbReference type="PROSITE" id="PS52016">
    <property type="entry name" value="TONB_DEPENDENT_REC_3"/>
    <property type="match status" value="1"/>
</dbReference>
<proteinExistence type="inferred from homology"/>
<keyword evidence="5 9" id="KW-0798">TonB box</keyword>
<evidence type="ECO:0000256" key="2">
    <source>
        <dbReference type="ARBA" id="ARBA00022448"/>
    </source>
</evidence>
<dbReference type="CDD" id="cd01347">
    <property type="entry name" value="ligand_gated_channel"/>
    <property type="match status" value="1"/>
</dbReference>
<dbReference type="InterPro" id="IPR037066">
    <property type="entry name" value="Plug_dom_sf"/>
</dbReference>
<evidence type="ECO:0000256" key="6">
    <source>
        <dbReference type="ARBA" id="ARBA00023136"/>
    </source>
</evidence>
<dbReference type="RefSeq" id="WP_320313437.1">
    <property type="nucleotide sequence ID" value="NZ_JAVIKH010000006.1"/>
</dbReference>
<comment type="subcellular location">
    <subcellularLocation>
        <location evidence="1 8">Cell outer membrane</location>
        <topology evidence="1 8">Multi-pass membrane protein</topology>
    </subcellularLocation>
</comment>